<dbReference type="EMBL" id="HBIR01058360">
    <property type="protein sequence ID" value="CAE0596114.1"/>
    <property type="molecule type" value="Transcribed_RNA"/>
</dbReference>
<feature type="transmembrane region" description="Helical" evidence="1">
    <location>
        <begin position="447"/>
        <end position="468"/>
    </location>
</feature>
<dbReference type="Pfam" id="PF07699">
    <property type="entry name" value="Ephrin_rec_like"/>
    <property type="match status" value="2"/>
</dbReference>
<feature type="transmembrane region" description="Helical" evidence="1">
    <location>
        <begin position="741"/>
        <end position="764"/>
    </location>
</feature>
<feature type="domain" description="Tyrosine-protein kinase ephrin type A/B receptor-like" evidence="2">
    <location>
        <begin position="268"/>
        <end position="301"/>
    </location>
</feature>
<evidence type="ECO:0000313" key="5">
    <source>
        <dbReference type="EMBL" id="CAE0596114.1"/>
    </source>
</evidence>
<dbReference type="AlphaFoldDB" id="A0A6V2YIW4"/>
<feature type="transmembrane region" description="Helical" evidence="1">
    <location>
        <begin position="818"/>
        <end position="841"/>
    </location>
</feature>
<feature type="transmembrane region" description="Helical" evidence="1">
    <location>
        <begin position="771"/>
        <end position="792"/>
    </location>
</feature>
<dbReference type="EMBL" id="HBIR01058356">
    <property type="protein sequence ID" value="CAE0596107.1"/>
    <property type="molecule type" value="Transcribed_RNA"/>
</dbReference>
<organism evidence="4">
    <name type="scientific">Emiliania huxleyi</name>
    <name type="common">Coccolithophore</name>
    <name type="synonym">Pontosphaera huxleyi</name>
    <dbReference type="NCBI Taxonomy" id="2903"/>
    <lineage>
        <taxon>Eukaryota</taxon>
        <taxon>Haptista</taxon>
        <taxon>Haptophyta</taxon>
        <taxon>Prymnesiophyceae</taxon>
        <taxon>Isochrysidales</taxon>
        <taxon>Noelaerhabdaceae</taxon>
        <taxon>Emiliania</taxon>
    </lineage>
</organism>
<dbReference type="EMBL" id="HBIR01058359">
    <property type="protein sequence ID" value="CAE0596112.1"/>
    <property type="molecule type" value="Transcribed_RNA"/>
</dbReference>
<protein>
    <recommendedName>
        <fullName evidence="2">Tyrosine-protein kinase ephrin type A/B receptor-like domain-containing protein</fullName>
    </recommendedName>
</protein>
<feature type="transmembrane region" description="Helical" evidence="1">
    <location>
        <begin position="558"/>
        <end position="579"/>
    </location>
</feature>
<reference evidence="4" key="1">
    <citation type="submission" date="2021-01" db="EMBL/GenBank/DDBJ databases">
        <authorList>
            <person name="Corre E."/>
            <person name="Pelletier E."/>
            <person name="Niang G."/>
            <person name="Scheremetjew M."/>
            <person name="Finn R."/>
            <person name="Kale V."/>
            <person name="Holt S."/>
            <person name="Cochrane G."/>
            <person name="Meng A."/>
            <person name="Brown T."/>
            <person name="Cohen L."/>
        </authorList>
    </citation>
    <scope>NUCLEOTIDE SEQUENCE</scope>
    <source>
        <strain evidence="4">379</strain>
    </source>
</reference>
<feature type="transmembrane region" description="Helical" evidence="1">
    <location>
        <begin position="600"/>
        <end position="624"/>
    </location>
</feature>
<evidence type="ECO:0000313" key="3">
    <source>
        <dbReference type="EMBL" id="CAE0596107.1"/>
    </source>
</evidence>
<keyword evidence="1" id="KW-0812">Transmembrane</keyword>
<dbReference type="PANTHER" id="PTHR11319:SF35">
    <property type="entry name" value="OUTER MEMBRANE PROTEIN PMPC-RELATED"/>
    <property type="match status" value="1"/>
</dbReference>
<dbReference type="SUPFAM" id="SSF57184">
    <property type="entry name" value="Growth factor receptor domain"/>
    <property type="match status" value="2"/>
</dbReference>
<accession>A0A6V2YIW4</accession>
<dbReference type="SMART" id="SM01411">
    <property type="entry name" value="Ephrin_rec_like"/>
    <property type="match status" value="4"/>
</dbReference>
<dbReference type="CDD" id="cd00185">
    <property type="entry name" value="TNFRSF"/>
    <property type="match status" value="1"/>
</dbReference>
<proteinExistence type="predicted"/>
<sequence>MDCSAERIGGVVRAVTSESLSVAGVAFINNSAPSGSVLYLDELDRSSISDTSFAGNIAGNGIAIQTGSPIDWDCRLGRWMPRQGALEGDFSAPECRLCPAGYYGAARGLIEPSCSGQCIRGHFCEEGTADPEPCPIGTHMPALGAASNESCIPCAPGQYQPLTGQSDCLTCPAGSFSPDIGLAACDPCPRGGYCEDAGAATRMVWEPCLAGSFNPANGSNSSAACELCPAGTASATRGAESSETCSPCRPGTVAATAGRAECASCEPGTFSVAGSDSCSECAAGTYAANPGQGECVPCPHPLSSVNGSTTCSFCMANFYLRNTSADPGDMFTSPTEFCKPCPPDADCPDNTTLSSLVLPRGFWRASPSSAVLTECRLFGGKAKAGKTRCAGSETGASRRRRMVVEAGSDAYCASGFTGPECQLCNASNHYLVDGEECKECADRAASAGRLTGIALGIIVACGLLAWAYRMQSWRKRRFIGPPLRLTDRLSAWCVAIGLQAKLKILLGFYQVCIVLSTTYSARLPEKYTGWSDRVQEAVSVDVTALFLPVQCVSFSLRLIAYALSPVGLIALLLLLGVGIRVNRWRAASERPRLGDAVRRGILDLTPPGLVLTFCFVPSVSAFVFRAWSCKAYVVDADSTTYIEYMRQDASVQCHTKEHDSITKLAIFLIVLWPLGSLVLFTSLLVPCYKALHTRTPTDLSRATAFLHREYETRWYWWEAVDLLRKIVLTGVVVLIPEERYFLRLVVATLICSCYAVGLAVATPYKRYEDDILAVATNLVLLLVFLGASWTTLFDAIEEQSPGQGKAEAILGWPDTDAIVIPMTVLVSAALAIFLAGAVVAARRLARIPTIRLVSTKQQPELTLGKGQTWHLFNSHIWSDSAVALTALC</sequence>
<evidence type="ECO:0000259" key="2">
    <source>
        <dbReference type="Pfam" id="PF07699"/>
    </source>
</evidence>
<keyword evidence="1" id="KW-0472">Membrane</keyword>
<dbReference type="InterPro" id="IPR011641">
    <property type="entry name" value="Tyr-kin_ephrin_A/B_rcpt-like"/>
</dbReference>
<evidence type="ECO:0000256" key="1">
    <source>
        <dbReference type="SAM" id="Phobius"/>
    </source>
</evidence>
<gene>
    <name evidence="3" type="ORF">EHUX00137_LOCUS45371</name>
    <name evidence="4" type="ORF">EHUX00137_LOCUS45374</name>
    <name evidence="5" type="ORF">EHUX00137_LOCUS45375</name>
</gene>
<dbReference type="PANTHER" id="PTHR11319">
    <property type="entry name" value="G PROTEIN-COUPLED RECEPTOR-RELATED"/>
    <property type="match status" value="1"/>
</dbReference>
<feature type="transmembrane region" description="Helical" evidence="1">
    <location>
        <begin position="664"/>
        <end position="685"/>
    </location>
</feature>
<feature type="domain" description="Tyrosine-protein kinase ephrin type A/B receptor-like" evidence="2">
    <location>
        <begin position="147"/>
        <end position="177"/>
    </location>
</feature>
<evidence type="ECO:0000313" key="4">
    <source>
        <dbReference type="EMBL" id="CAE0596112.1"/>
    </source>
</evidence>
<dbReference type="InterPro" id="IPR009030">
    <property type="entry name" value="Growth_fac_rcpt_cys_sf"/>
</dbReference>
<name>A0A6V2YIW4_EMIHU</name>
<dbReference type="Gene3D" id="2.10.50.10">
    <property type="entry name" value="Tumor Necrosis Factor Receptor, subunit A, domain 2"/>
    <property type="match status" value="2"/>
</dbReference>
<keyword evidence="1" id="KW-1133">Transmembrane helix</keyword>